<dbReference type="SMART" id="SM00255">
    <property type="entry name" value="TIR"/>
    <property type="match status" value="1"/>
</dbReference>
<dbReference type="Pfam" id="PF00931">
    <property type="entry name" value="NB-ARC"/>
    <property type="match status" value="1"/>
</dbReference>
<protein>
    <recommendedName>
        <fullName evidence="1">ADP-ribosyl cyclase/cyclic ADP-ribose hydrolase</fullName>
        <ecNumber evidence="1">3.2.2.6</ecNumber>
    </recommendedName>
</protein>
<dbReference type="SUPFAM" id="SSF52540">
    <property type="entry name" value="P-loop containing nucleoside triphosphate hydrolases"/>
    <property type="match status" value="1"/>
</dbReference>
<gene>
    <name evidence="7" type="ORF">L1049_001184</name>
</gene>
<keyword evidence="3" id="KW-0677">Repeat</keyword>
<dbReference type="Gene3D" id="1.10.8.430">
    <property type="entry name" value="Helical domain of apoptotic protease-activating factors"/>
    <property type="match status" value="1"/>
</dbReference>
<dbReference type="InterPro" id="IPR058192">
    <property type="entry name" value="WHD_ROQ1-like"/>
</dbReference>
<dbReference type="PANTHER" id="PTHR11017:SF271">
    <property type="entry name" value="DISEASE RESISTANCE PROTEIN (TIR-NBS-LRR CLASS) FAMILY"/>
    <property type="match status" value="1"/>
</dbReference>
<dbReference type="PROSITE" id="PS50104">
    <property type="entry name" value="TIR"/>
    <property type="match status" value="1"/>
</dbReference>
<dbReference type="FunFam" id="1.10.8.430:FF:000002">
    <property type="entry name" value="Disease resistance protein (TIR-NBS-LRR class)"/>
    <property type="match status" value="1"/>
</dbReference>
<keyword evidence="8" id="KW-1185">Reference proteome</keyword>
<dbReference type="SUPFAM" id="SSF52200">
    <property type="entry name" value="Toll/Interleukin receptor TIR domain"/>
    <property type="match status" value="1"/>
</dbReference>
<dbReference type="PANTHER" id="PTHR11017">
    <property type="entry name" value="LEUCINE-RICH REPEAT-CONTAINING PROTEIN"/>
    <property type="match status" value="1"/>
</dbReference>
<dbReference type="EMBL" id="JBBPBK010000015">
    <property type="protein sequence ID" value="KAK9269411.1"/>
    <property type="molecule type" value="Genomic_DNA"/>
</dbReference>
<evidence type="ECO:0000259" key="6">
    <source>
        <dbReference type="PROSITE" id="PS50104"/>
    </source>
</evidence>
<proteinExistence type="predicted"/>
<keyword evidence="4" id="KW-0520">NAD</keyword>
<dbReference type="InterPro" id="IPR032675">
    <property type="entry name" value="LRR_dom_sf"/>
</dbReference>
<dbReference type="GO" id="GO:0061809">
    <property type="term" value="F:NAD+ nucleosidase activity, cyclic ADP-ribose generating"/>
    <property type="evidence" value="ECO:0007669"/>
    <property type="project" value="UniProtKB-EC"/>
</dbReference>
<dbReference type="SUPFAM" id="SSF52058">
    <property type="entry name" value="L domain-like"/>
    <property type="match status" value="1"/>
</dbReference>
<dbReference type="Gene3D" id="3.80.10.10">
    <property type="entry name" value="Ribonuclease Inhibitor"/>
    <property type="match status" value="1"/>
</dbReference>
<evidence type="ECO:0000313" key="8">
    <source>
        <dbReference type="Proteomes" id="UP001415857"/>
    </source>
</evidence>
<dbReference type="GO" id="GO:0006952">
    <property type="term" value="P:defense response"/>
    <property type="evidence" value="ECO:0007669"/>
    <property type="project" value="InterPro"/>
</dbReference>
<evidence type="ECO:0000256" key="1">
    <source>
        <dbReference type="ARBA" id="ARBA00011982"/>
    </source>
</evidence>
<feature type="domain" description="TIR" evidence="6">
    <location>
        <begin position="17"/>
        <end position="183"/>
    </location>
</feature>
<dbReference type="InterPro" id="IPR042197">
    <property type="entry name" value="Apaf_helical"/>
</dbReference>
<comment type="caution">
    <text evidence="7">The sequence shown here is derived from an EMBL/GenBank/DDBJ whole genome shotgun (WGS) entry which is preliminary data.</text>
</comment>
<dbReference type="GO" id="GO:0043531">
    <property type="term" value="F:ADP binding"/>
    <property type="evidence" value="ECO:0007669"/>
    <property type="project" value="InterPro"/>
</dbReference>
<dbReference type="AlphaFoldDB" id="A0AAP0NBW8"/>
<dbReference type="InterPro" id="IPR035897">
    <property type="entry name" value="Toll_tir_struct_dom_sf"/>
</dbReference>
<dbReference type="InterPro" id="IPR002182">
    <property type="entry name" value="NB-ARC"/>
</dbReference>
<name>A0AAP0NBW8_LIQFO</name>
<dbReference type="Gene3D" id="3.40.50.10140">
    <property type="entry name" value="Toll/interleukin-1 receptor homology (TIR) domain"/>
    <property type="match status" value="1"/>
</dbReference>
<sequence length="715" mass="82033">MAAKKTHGASSFSSHLWRYDVFLSFRGEDTRTNFTDHLYFAMKDAGINVFKDDDEIPTGEDIKSELLEAIEGSRFLVIVFSPNYAASRWCLEELVHILKCSDTMAHVVLPIFYKVDPSDVRNKRGSYAEAFYKHEQPFEAEMHKKSRWTTALFRVGSLRGWDLRNGSEAQLVREIVKTILNRLNNTYLNVPLYQVGLCSRLKKLISISHSKVSGVRIIGICEMGGMGKTTLAKVVYNHFLHVFPDRSFLGNVREMSKQPGGLIRLQEQLLFDILKSKKIKINNVDRGSNVIQATLGHRKVLVILDDVDELEQLSALGIKRDWLGKGSTILITTRDRHLLKLIGADDIYTAEELNDGESLELFCWHAFKQGHPKEDYVELSKDVISYCKGLPLALEVLGSFLFERSVEEWRSALDKLKRIPHDQIQKILRISFDGLKDDAVENIFLDFACFFLGMDKEYVFKILDGCGFFPEIGISILIGRCLLSINEYNKFMMHDLLRDMGREIVRQESCKDPGNRSRLWFLNDVHDVLKKHTGTKEVEGLITKFPTSNDMHFSTEAFANMQNLRLLQLNYVHVTGDYNHLSKELRWICWHGFPLKFIPNSFHVEKLVAIDIRYSNLRQVWKEIKVLENLKVLNLSHSNYLIKTPNFSGIPNLEKLKLKDCSSLVEIHPSIGNLCRLVLLDMRDCKQLKNLPSFGKLISLEILNVSGCSKIEELP</sequence>
<dbReference type="InterPro" id="IPR000157">
    <property type="entry name" value="TIR_dom"/>
</dbReference>
<dbReference type="FunFam" id="3.40.50.10140:FF:000007">
    <property type="entry name" value="Disease resistance protein (TIR-NBS-LRR class)"/>
    <property type="match status" value="1"/>
</dbReference>
<dbReference type="Pfam" id="PF23282">
    <property type="entry name" value="WHD_ROQ1"/>
    <property type="match status" value="1"/>
</dbReference>
<evidence type="ECO:0000256" key="4">
    <source>
        <dbReference type="ARBA" id="ARBA00023027"/>
    </source>
</evidence>
<comment type="catalytic activity">
    <reaction evidence="5">
        <text>NAD(+) + H2O = ADP-D-ribose + nicotinamide + H(+)</text>
        <dbReference type="Rhea" id="RHEA:16301"/>
        <dbReference type="ChEBI" id="CHEBI:15377"/>
        <dbReference type="ChEBI" id="CHEBI:15378"/>
        <dbReference type="ChEBI" id="CHEBI:17154"/>
        <dbReference type="ChEBI" id="CHEBI:57540"/>
        <dbReference type="ChEBI" id="CHEBI:57967"/>
        <dbReference type="EC" id="3.2.2.6"/>
    </reaction>
    <physiologicalReaction direction="left-to-right" evidence="5">
        <dbReference type="Rhea" id="RHEA:16302"/>
    </physiologicalReaction>
</comment>
<reference evidence="7 8" key="1">
    <citation type="journal article" date="2024" name="Plant J.">
        <title>Genome sequences and population genomics reveal climatic adaptation and genomic divergence between two closely related sweetgum species.</title>
        <authorList>
            <person name="Xu W.Q."/>
            <person name="Ren C.Q."/>
            <person name="Zhang X.Y."/>
            <person name="Comes H.P."/>
            <person name="Liu X.H."/>
            <person name="Li Y.G."/>
            <person name="Kettle C.J."/>
            <person name="Jalonen R."/>
            <person name="Gaisberger H."/>
            <person name="Ma Y.Z."/>
            <person name="Qiu Y.X."/>
        </authorList>
    </citation>
    <scope>NUCLEOTIDE SEQUENCE [LARGE SCALE GENOMIC DNA]</scope>
    <source>
        <strain evidence="7">Hangzhou</strain>
    </source>
</reference>
<dbReference type="PRINTS" id="PR00364">
    <property type="entry name" value="DISEASERSIST"/>
</dbReference>
<dbReference type="Gene3D" id="3.40.50.300">
    <property type="entry name" value="P-loop containing nucleotide triphosphate hydrolases"/>
    <property type="match status" value="1"/>
</dbReference>
<accession>A0AAP0NBW8</accession>
<organism evidence="7 8">
    <name type="scientific">Liquidambar formosana</name>
    <name type="common">Formosan gum</name>
    <dbReference type="NCBI Taxonomy" id="63359"/>
    <lineage>
        <taxon>Eukaryota</taxon>
        <taxon>Viridiplantae</taxon>
        <taxon>Streptophyta</taxon>
        <taxon>Embryophyta</taxon>
        <taxon>Tracheophyta</taxon>
        <taxon>Spermatophyta</taxon>
        <taxon>Magnoliopsida</taxon>
        <taxon>eudicotyledons</taxon>
        <taxon>Gunneridae</taxon>
        <taxon>Pentapetalae</taxon>
        <taxon>Saxifragales</taxon>
        <taxon>Altingiaceae</taxon>
        <taxon>Liquidambar</taxon>
    </lineage>
</organism>
<dbReference type="GO" id="GO:0007165">
    <property type="term" value="P:signal transduction"/>
    <property type="evidence" value="ECO:0007669"/>
    <property type="project" value="InterPro"/>
</dbReference>
<evidence type="ECO:0000313" key="7">
    <source>
        <dbReference type="EMBL" id="KAK9269411.1"/>
    </source>
</evidence>
<evidence type="ECO:0000256" key="2">
    <source>
        <dbReference type="ARBA" id="ARBA00022614"/>
    </source>
</evidence>
<dbReference type="EC" id="3.2.2.6" evidence="1"/>
<dbReference type="Proteomes" id="UP001415857">
    <property type="component" value="Unassembled WGS sequence"/>
</dbReference>
<dbReference type="Pfam" id="PF01582">
    <property type="entry name" value="TIR"/>
    <property type="match status" value="1"/>
</dbReference>
<dbReference type="InterPro" id="IPR044974">
    <property type="entry name" value="Disease_R_plants"/>
</dbReference>
<keyword evidence="2" id="KW-0433">Leucine-rich repeat</keyword>
<dbReference type="InterPro" id="IPR027417">
    <property type="entry name" value="P-loop_NTPase"/>
</dbReference>
<evidence type="ECO:0000256" key="5">
    <source>
        <dbReference type="ARBA" id="ARBA00047304"/>
    </source>
</evidence>
<evidence type="ECO:0000256" key="3">
    <source>
        <dbReference type="ARBA" id="ARBA00022737"/>
    </source>
</evidence>